<dbReference type="GO" id="GO:0016787">
    <property type="term" value="F:hydrolase activity"/>
    <property type="evidence" value="ECO:0007669"/>
    <property type="project" value="UniProtKB-KW"/>
</dbReference>
<dbReference type="EMBL" id="JACHWS010000001">
    <property type="protein sequence ID" value="MBB3036804.1"/>
    <property type="molecule type" value="Genomic_DNA"/>
</dbReference>
<dbReference type="GO" id="GO:0016020">
    <property type="term" value="C:membrane"/>
    <property type="evidence" value="ECO:0007669"/>
    <property type="project" value="TreeGrafter"/>
</dbReference>
<protein>
    <submittedName>
        <fullName evidence="3">Pimeloyl-ACP methyl ester carboxylesterase</fullName>
    </submittedName>
</protein>
<dbReference type="PRINTS" id="PR00412">
    <property type="entry name" value="EPOXHYDRLASE"/>
</dbReference>
<dbReference type="InterPro" id="IPR029058">
    <property type="entry name" value="AB_hydrolase_fold"/>
</dbReference>
<evidence type="ECO:0000259" key="2">
    <source>
        <dbReference type="Pfam" id="PF00561"/>
    </source>
</evidence>
<accession>A0A839RKW2</accession>
<keyword evidence="1" id="KW-0378">Hydrolase</keyword>
<dbReference type="Pfam" id="PF00561">
    <property type="entry name" value="Abhydrolase_1"/>
    <property type="match status" value="1"/>
</dbReference>
<dbReference type="Gene3D" id="3.40.50.1820">
    <property type="entry name" value="alpha/beta hydrolase"/>
    <property type="match status" value="1"/>
</dbReference>
<reference evidence="3 4" key="1">
    <citation type="submission" date="2020-08" db="EMBL/GenBank/DDBJ databases">
        <title>Sequencing the genomes of 1000 actinobacteria strains.</title>
        <authorList>
            <person name="Klenk H.-P."/>
        </authorList>
    </citation>
    <scope>NUCLEOTIDE SEQUENCE [LARGE SCALE GENOMIC DNA]</scope>
    <source>
        <strain evidence="3 4">DSM 45258</strain>
    </source>
</reference>
<proteinExistence type="predicted"/>
<dbReference type="SUPFAM" id="SSF53474">
    <property type="entry name" value="alpha/beta-Hydrolases"/>
    <property type="match status" value="1"/>
</dbReference>
<evidence type="ECO:0000313" key="3">
    <source>
        <dbReference type="EMBL" id="MBB3036804.1"/>
    </source>
</evidence>
<evidence type="ECO:0000256" key="1">
    <source>
        <dbReference type="ARBA" id="ARBA00022801"/>
    </source>
</evidence>
<organism evidence="3 4">
    <name type="scientific">Hoyosella altamirensis</name>
    <dbReference type="NCBI Taxonomy" id="616997"/>
    <lineage>
        <taxon>Bacteria</taxon>
        <taxon>Bacillati</taxon>
        <taxon>Actinomycetota</taxon>
        <taxon>Actinomycetes</taxon>
        <taxon>Mycobacteriales</taxon>
        <taxon>Hoyosellaceae</taxon>
        <taxon>Hoyosella</taxon>
    </lineage>
</organism>
<dbReference type="InterPro" id="IPR000073">
    <property type="entry name" value="AB_hydrolase_1"/>
</dbReference>
<dbReference type="PANTHER" id="PTHR43798:SF31">
    <property type="entry name" value="AB HYDROLASE SUPERFAMILY PROTEIN YCLE"/>
    <property type="match status" value="1"/>
</dbReference>
<dbReference type="InterPro" id="IPR050266">
    <property type="entry name" value="AB_hydrolase_sf"/>
</dbReference>
<gene>
    <name evidence="3" type="ORF">FHU29_001238</name>
</gene>
<dbReference type="AlphaFoldDB" id="A0A839RKW2"/>
<dbReference type="Proteomes" id="UP000567922">
    <property type="component" value="Unassembled WGS sequence"/>
</dbReference>
<dbReference type="RefSeq" id="WP_232322984.1">
    <property type="nucleotide sequence ID" value="NZ_BDDI01000010.1"/>
</dbReference>
<evidence type="ECO:0000313" key="4">
    <source>
        <dbReference type="Proteomes" id="UP000567922"/>
    </source>
</evidence>
<dbReference type="PRINTS" id="PR00111">
    <property type="entry name" value="ABHYDROLASE"/>
</dbReference>
<feature type="domain" description="AB hydrolase-1" evidence="2">
    <location>
        <begin position="23"/>
        <end position="248"/>
    </location>
</feature>
<sequence>MATEMRTSVTTSGINVVVRGEGPPVFLMHGIGGSAQSCEPLAGILADNGYRTLCWDAPGYGHSADPVSTEDFDHVEAVAEVLHFHDAAPAHIFGTSWGGVLATCLADRYPELVRTLTIADSTRGSAVTSERAQAMRTRIRELAAQGPRAFAAARAPRLVSPDADYKVAAAVEADMARVRLSGYRAAAEMMARTNTASVLHSLTHPALVLVGDGDSVTGVSESRLLADSIPGAQFGLILGAGHAACQERPDRVAAHMLRFLERNEK</sequence>
<keyword evidence="4" id="KW-1185">Reference proteome</keyword>
<dbReference type="PANTHER" id="PTHR43798">
    <property type="entry name" value="MONOACYLGLYCEROL LIPASE"/>
    <property type="match status" value="1"/>
</dbReference>
<dbReference type="InterPro" id="IPR000639">
    <property type="entry name" value="Epox_hydrolase-like"/>
</dbReference>
<comment type="caution">
    <text evidence="3">The sequence shown here is derived from an EMBL/GenBank/DDBJ whole genome shotgun (WGS) entry which is preliminary data.</text>
</comment>
<name>A0A839RKW2_9ACTN</name>